<proteinExistence type="predicted"/>
<evidence type="ECO:0000313" key="1">
    <source>
        <dbReference type="EMBL" id="MDP4575378.1"/>
    </source>
</evidence>
<evidence type="ECO:0000313" key="2">
    <source>
        <dbReference type="Proteomes" id="UP001240639"/>
    </source>
</evidence>
<reference evidence="1 2" key="1">
    <citation type="submission" date="2023-08" db="EMBL/GenBank/DDBJ databases">
        <title>genomic of G39.</title>
        <authorList>
            <person name="Wang Y."/>
        </authorList>
    </citation>
    <scope>NUCLEOTIDE SEQUENCE [LARGE SCALE GENOMIC DNA]</scope>
    <source>
        <strain evidence="1 2">G39</strain>
    </source>
</reference>
<dbReference type="RefSeq" id="WP_305932686.1">
    <property type="nucleotide sequence ID" value="NZ_JAVAIM010000001.1"/>
</dbReference>
<keyword evidence="2" id="KW-1185">Reference proteome</keyword>
<sequence>MLLGFDRKRDHRLLVLMPLFDEASKMRRQVVETMRILDQSGVDCFCPDLPGCNESVRSHAEQRLSGWRDAAASAAAHVQATHVLGVRSGCLVAPGDLPGWAYERVKPSSVLSRLARAEQISVREANQAVTAKELIAEGCEKGVTLAGWPLGADLVNELAASELEKSRPHLPITQEEVGGSPLWLRAEPGFDPAQAKALAAILVERLDLS</sequence>
<dbReference type="Proteomes" id="UP001240639">
    <property type="component" value="Unassembled WGS sequence"/>
</dbReference>
<accession>A0ABT9HQE8</accession>
<dbReference type="Gene3D" id="3.40.50.1820">
    <property type="entry name" value="alpha/beta hydrolase"/>
    <property type="match status" value="1"/>
</dbReference>
<organism evidence="1 2">
    <name type="scientific">Qipengyuania profundimaris</name>
    <dbReference type="NCBI Taxonomy" id="3067652"/>
    <lineage>
        <taxon>Bacteria</taxon>
        <taxon>Pseudomonadati</taxon>
        <taxon>Pseudomonadota</taxon>
        <taxon>Alphaproteobacteria</taxon>
        <taxon>Sphingomonadales</taxon>
        <taxon>Erythrobacteraceae</taxon>
        <taxon>Qipengyuania</taxon>
    </lineage>
</organism>
<gene>
    <name evidence="1" type="ORF">Q9K02_09550</name>
</gene>
<protein>
    <recommendedName>
        <fullName evidence="3">LysR substrate-binding domain-containing protein</fullName>
    </recommendedName>
</protein>
<name>A0ABT9HQE8_9SPHN</name>
<dbReference type="InterPro" id="IPR029058">
    <property type="entry name" value="AB_hydrolase_fold"/>
</dbReference>
<evidence type="ECO:0008006" key="3">
    <source>
        <dbReference type="Google" id="ProtNLM"/>
    </source>
</evidence>
<comment type="caution">
    <text evidence="1">The sequence shown here is derived from an EMBL/GenBank/DDBJ whole genome shotgun (WGS) entry which is preliminary data.</text>
</comment>
<dbReference type="SUPFAM" id="SSF53474">
    <property type="entry name" value="alpha/beta-Hydrolases"/>
    <property type="match status" value="1"/>
</dbReference>
<dbReference type="EMBL" id="JAVAIM010000001">
    <property type="protein sequence ID" value="MDP4575378.1"/>
    <property type="molecule type" value="Genomic_DNA"/>
</dbReference>